<keyword evidence="3" id="KW-1185">Reference proteome</keyword>
<sequence length="330" mass="37394">MQDLDDEKIETYKNALIVHRSKEGQGARLTNRGVSQDMRHFIDSVTEEVNKAYQRTGMVMLGFASASHVDDGVAPALIMSPGAEEFCMEELSRDPLALLQHFNLWACRPKEGLITKKPDINMNYINYETAIVSTYRIRLVGWPKDVKFTAPSLITSLKPEEVRTHQDALADRREAGEVVGKKRKTRSDKGKPRKSYAPRKSAKAKSTRSRSGGKKSSRRREDNSEASATDDEDDHREQDNGVGDDTSHDKEEGHAPHAPHNRRGKRARTTTQQLRTYHHLDDSHNDAPPAPTKQEPRRRSHRQRKVHATQEEDKESSSQGSSNDETLRVR</sequence>
<dbReference type="EMBL" id="JASNQZ010000013">
    <property type="protein sequence ID" value="KAL0948657.1"/>
    <property type="molecule type" value="Genomic_DNA"/>
</dbReference>
<organism evidence="2 3">
    <name type="scientific">Hohenbuehelia grisea</name>
    <dbReference type="NCBI Taxonomy" id="104357"/>
    <lineage>
        <taxon>Eukaryota</taxon>
        <taxon>Fungi</taxon>
        <taxon>Dikarya</taxon>
        <taxon>Basidiomycota</taxon>
        <taxon>Agaricomycotina</taxon>
        <taxon>Agaricomycetes</taxon>
        <taxon>Agaricomycetidae</taxon>
        <taxon>Agaricales</taxon>
        <taxon>Pleurotineae</taxon>
        <taxon>Pleurotaceae</taxon>
        <taxon>Hohenbuehelia</taxon>
    </lineage>
</organism>
<reference evidence="3" key="1">
    <citation type="submission" date="2024-06" db="EMBL/GenBank/DDBJ databases">
        <title>Multi-omics analyses provide insights into the biosynthesis of the anticancer antibiotic pleurotin in Hohenbuehelia grisea.</title>
        <authorList>
            <person name="Weaver J.A."/>
            <person name="Alberti F."/>
        </authorList>
    </citation>
    <scope>NUCLEOTIDE SEQUENCE [LARGE SCALE GENOMIC DNA]</scope>
    <source>
        <strain evidence="3">T-177</strain>
    </source>
</reference>
<feature type="compositionally biased region" description="Basic residues" evidence="1">
    <location>
        <begin position="296"/>
        <end position="307"/>
    </location>
</feature>
<proteinExistence type="predicted"/>
<feature type="region of interest" description="Disordered" evidence="1">
    <location>
        <begin position="161"/>
        <end position="330"/>
    </location>
</feature>
<evidence type="ECO:0000313" key="3">
    <source>
        <dbReference type="Proteomes" id="UP001556367"/>
    </source>
</evidence>
<feature type="compositionally biased region" description="Basic and acidic residues" evidence="1">
    <location>
        <begin position="161"/>
        <end position="180"/>
    </location>
</feature>
<gene>
    <name evidence="2" type="ORF">HGRIS_010460</name>
</gene>
<dbReference type="Proteomes" id="UP001556367">
    <property type="component" value="Unassembled WGS sequence"/>
</dbReference>
<feature type="compositionally biased region" description="Basic and acidic residues" evidence="1">
    <location>
        <begin position="235"/>
        <end position="255"/>
    </location>
</feature>
<name>A0ABR3IZ83_9AGAR</name>
<accession>A0ABR3IZ83</accession>
<protein>
    <submittedName>
        <fullName evidence="2">Uncharacterized protein</fullName>
    </submittedName>
</protein>
<feature type="compositionally biased region" description="Basic residues" evidence="1">
    <location>
        <begin position="257"/>
        <end position="268"/>
    </location>
</feature>
<evidence type="ECO:0000256" key="1">
    <source>
        <dbReference type="SAM" id="MobiDB-lite"/>
    </source>
</evidence>
<feature type="compositionally biased region" description="Basic residues" evidence="1">
    <location>
        <begin position="181"/>
        <end position="218"/>
    </location>
</feature>
<comment type="caution">
    <text evidence="2">The sequence shown here is derived from an EMBL/GenBank/DDBJ whole genome shotgun (WGS) entry which is preliminary data.</text>
</comment>
<evidence type="ECO:0000313" key="2">
    <source>
        <dbReference type="EMBL" id="KAL0948657.1"/>
    </source>
</evidence>